<dbReference type="GO" id="GO:0005634">
    <property type="term" value="C:nucleus"/>
    <property type="evidence" value="ECO:0007669"/>
    <property type="project" value="UniProtKB-SubCell"/>
</dbReference>
<keyword evidence="4" id="KW-1185">Reference proteome</keyword>
<sequence length="222" mass="25687">MVRYPVRSTTKGSWISEQPEATITVIHKEKRSIRDIARLFGIPRSTIQKRIKTNNTSFASMGRHTVMCSFKEEKKSAGDDWLQKALKRNQQISLRKPEAISINRVTAFNKEEPAQLHNMSSEQQDASDNVMDSTINQPKETRLNVTFEDILPLPQVAGPCTFGKVIRRRSKKQYSQIITATLDKKDKENRKTVKQQTITKSYKREIFAEDDDNQQKFKQRKS</sequence>
<dbReference type="InterPro" id="IPR007889">
    <property type="entry name" value="HTH_Psq"/>
</dbReference>
<evidence type="ECO:0000256" key="1">
    <source>
        <dbReference type="ARBA" id="ARBA00004123"/>
    </source>
</evidence>
<reference evidence="3" key="1">
    <citation type="submission" date="2019-08" db="EMBL/GenBank/DDBJ databases">
        <title>The genome of the North American firefly Photinus pyralis.</title>
        <authorList>
            <consortium name="Photinus pyralis genome working group"/>
            <person name="Fallon T.R."/>
            <person name="Sander Lower S.E."/>
            <person name="Weng J.-K."/>
        </authorList>
    </citation>
    <scope>NUCLEOTIDE SEQUENCE</scope>
    <source>
        <strain evidence="3">TRF0915ILg1</strain>
        <tissue evidence="3">Whole body</tissue>
    </source>
</reference>
<gene>
    <name evidence="3" type="ORF">ILUMI_26830</name>
</gene>
<dbReference type="Proteomes" id="UP000801492">
    <property type="component" value="Unassembled WGS sequence"/>
</dbReference>
<dbReference type="EMBL" id="VTPC01091188">
    <property type="protein sequence ID" value="KAF2879319.1"/>
    <property type="molecule type" value="Genomic_DNA"/>
</dbReference>
<dbReference type="Gene3D" id="1.10.10.10">
    <property type="entry name" value="Winged helix-like DNA-binding domain superfamily/Winged helix DNA-binding domain"/>
    <property type="match status" value="1"/>
</dbReference>
<dbReference type="Pfam" id="PF05225">
    <property type="entry name" value="HTH_psq"/>
    <property type="match status" value="1"/>
</dbReference>
<name>A0A8K0C5A0_IGNLU</name>
<evidence type="ECO:0000313" key="3">
    <source>
        <dbReference type="EMBL" id="KAF2879319.1"/>
    </source>
</evidence>
<accession>A0A8K0C5A0</accession>
<comment type="subcellular location">
    <subcellularLocation>
        <location evidence="1">Nucleus</location>
    </subcellularLocation>
</comment>
<comment type="caution">
    <text evidence="3">The sequence shown here is derived from an EMBL/GenBank/DDBJ whole genome shotgun (WGS) entry which is preliminary data.</text>
</comment>
<dbReference type="InterPro" id="IPR036388">
    <property type="entry name" value="WH-like_DNA-bd_sf"/>
</dbReference>
<dbReference type="AlphaFoldDB" id="A0A8K0C5A0"/>
<dbReference type="SUPFAM" id="SSF46689">
    <property type="entry name" value="Homeodomain-like"/>
    <property type="match status" value="1"/>
</dbReference>
<dbReference type="InterPro" id="IPR009057">
    <property type="entry name" value="Homeodomain-like_sf"/>
</dbReference>
<proteinExistence type="predicted"/>
<organism evidence="3 4">
    <name type="scientific">Ignelater luminosus</name>
    <name type="common">Cucubano</name>
    <name type="synonym">Pyrophorus luminosus</name>
    <dbReference type="NCBI Taxonomy" id="2038154"/>
    <lineage>
        <taxon>Eukaryota</taxon>
        <taxon>Metazoa</taxon>
        <taxon>Ecdysozoa</taxon>
        <taxon>Arthropoda</taxon>
        <taxon>Hexapoda</taxon>
        <taxon>Insecta</taxon>
        <taxon>Pterygota</taxon>
        <taxon>Neoptera</taxon>
        <taxon>Endopterygota</taxon>
        <taxon>Coleoptera</taxon>
        <taxon>Polyphaga</taxon>
        <taxon>Elateriformia</taxon>
        <taxon>Elateroidea</taxon>
        <taxon>Elateridae</taxon>
        <taxon>Agrypninae</taxon>
        <taxon>Pyrophorini</taxon>
        <taxon>Ignelater</taxon>
    </lineage>
</organism>
<feature type="domain" description="HTH psq-type" evidence="2">
    <location>
        <begin position="29"/>
        <end position="56"/>
    </location>
</feature>
<evidence type="ECO:0000259" key="2">
    <source>
        <dbReference type="Pfam" id="PF05225"/>
    </source>
</evidence>
<dbReference type="GO" id="GO:0003677">
    <property type="term" value="F:DNA binding"/>
    <property type="evidence" value="ECO:0007669"/>
    <property type="project" value="InterPro"/>
</dbReference>
<dbReference type="OrthoDB" id="6777974at2759"/>
<protein>
    <recommendedName>
        <fullName evidence="2">HTH psq-type domain-containing protein</fullName>
    </recommendedName>
</protein>
<evidence type="ECO:0000313" key="4">
    <source>
        <dbReference type="Proteomes" id="UP000801492"/>
    </source>
</evidence>